<accession>A0A8D8J7U4</accession>
<dbReference type="EMBL" id="HBUE01167374">
    <property type="protein sequence ID" value="CAG6513325.1"/>
    <property type="molecule type" value="Transcribed_RNA"/>
</dbReference>
<protein>
    <submittedName>
        <fullName evidence="1">(northern house mosquito) hypothetical protein</fullName>
    </submittedName>
</protein>
<evidence type="ECO:0000313" key="1">
    <source>
        <dbReference type="EMBL" id="CAG6564792.1"/>
    </source>
</evidence>
<sequence>MRQQVEVPKRNGLQVGMKLRRLLRLRMEHVDQEVVRHWQLLGFVLQVNLTFGFLLNATEQLVQVGSANLFERLVHQRVIFGRREILTFGGASERERQVGHEFGDDSGLDGE</sequence>
<dbReference type="EMBL" id="HBUE01272688">
    <property type="protein sequence ID" value="CAG6564792.1"/>
    <property type="molecule type" value="Transcribed_RNA"/>
</dbReference>
<proteinExistence type="predicted"/>
<reference evidence="1" key="1">
    <citation type="submission" date="2021-05" db="EMBL/GenBank/DDBJ databases">
        <authorList>
            <person name="Alioto T."/>
            <person name="Alioto T."/>
            <person name="Gomez Garrido J."/>
        </authorList>
    </citation>
    <scope>NUCLEOTIDE SEQUENCE</scope>
</reference>
<dbReference type="AlphaFoldDB" id="A0A8D8J7U4"/>
<organism evidence="1">
    <name type="scientific">Culex pipiens</name>
    <name type="common">House mosquito</name>
    <dbReference type="NCBI Taxonomy" id="7175"/>
    <lineage>
        <taxon>Eukaryota</taxon>
        <taxon>Metazoa</taxon>
        <taxon>Ecdysozoa</taxon>
        <taxon>Arthropoda</taxon>
        <taxon>Hexapoda</taxon>
        <taxon>Insecta</taxon>
        <taxon>Pterygota</taxon>
        <taxon>Neoptera</taxon>
        <taxon>Endopterygota</taxon>
        <taxon>Diptera</taxon>
        <taxon>Nematocera</taxon>
        <taxon>Culicoidea</taxon>
        <taxon>Culicidae</taxon>
        <taxon>Culicinae</taxon>
        <taxon>Culicini</taxon>
        <taxon>Culex</taxon>
        <taxon>Culex</taxon>
    </lineage>
</organism>
<name>A0A8D8J7U4_CULPI</name>